<evidence type="ECO:0008006" key="3">
    <source>
        <dbReference type="Google" id="ProtNLM"/>
    </source>
</evidence>
<name>A0A3M5VSX2_PSESX</name>
<sequence length="161" mass="17323">MSASHALLYTNEVSADFLSELDMPVFSEQQRSGFSEQALKIINERDAQNKAHPAIAIYRIATEGSQTRNGGVIKTTTSGIEFKLADGSRARAAHKGDCVTYLDGTTAYIETSAGEPNSYLALVGSTLSNGDEIINTPQNLAVLIERKGVQKAEDFLVAVNK</sequence>
<evidence type="ECO:0000313" key="2">
    <source>
        <dbReference type="Proteomes" id="UP000280395"/>
    </source>
</evidence>
<dbReference type="EMBL" id="RBUA01000406">
    <property type="protein sequence ID" value="RMU61392.1"/>
    <property type="molecule type" value="Genomic_DNA"/>
</dbReference>
<dbReference type="Proteomes" id="UP000280395">
    <property type="component" value="Unassembled WGS sequence"/>
</dbReference>
<proteinExistence type="predicted"/>
<gene>
    <name evidence="1" type="ORF">ALP29_03833</name>
</gene>
<accession>A0A3M5VSX2</accession>
<reference evidence="1 2" key="1">
    <citation type="submission" date="2018-08" db="EMBL/GenBank/DDBJ databases">
        <title>Recombination of ecologically and evolutionarily significant loci maintains genetic cohesion in the Pseudomonas syringae species complex.</title>
        <authorList>
            <person name="Dillon M."/>
            <person name="Thakur S."/>
            <person name="Almeida R.N.D."/>
            <person name="Weir B.S."/>
            <person name="Guttman D.S."/>
        </authorList>
    </citation>
    <scope>NUCLEOTIDE SEQUENCE [LARGE SCALE GENOMIC DNA]</scope>
    <source>
        <strain evidence="1 2">ICMP 14479</strain>
    </source>
</reference>
<dbReference type="AlphaFoldDB" id="A0A3M5VSX2"/>
<dbReference type="RefSeq" id="WP_122299643.1">
    <property type="nucleotide sequence ID" value="NZ_RBUA01000406.1"/>
</dbReference>
<protein>
    <recommendedName>
        <fullName evidence="3">PAAR motif-containing protein</fullName>
    </recommendedName>
</protein>
<comment type="caution">
    <text evidence="1">The sequence shown here is derived from an EMBL/GenBank/DDBJ whole genome shotgun (WGS) entry which is preliminary data.</text>
</comment>
<organism evidence="1 2">
    <name type="scientific">Pseudomonas syringae pv. avii</name>
    <dbReference type="NCBI Taxonomy" id="663959"/>
    <lineage>
        <taxon>Bacteria</taxon>
        <taxon>Pseudomonadati</taxon>
        <taxon>Pseudomonadota</taxon>
        <taxon>Gammaproteobacteria</taxon>
        <taxon>Pseudomonadales</taxon>
        <taxon>Pseudomonadaceae</taxon>
        <taxon>Pseudomonas</taxon>
        <taxon>Pseudomonas syringae</taxon>
    </lineage>
</organism>
<evidence type="ECO:0000313" key="1">
    <source>
        <dbReference type="EMBL" id="RMU61392.1"/>
    </source>
</evidence>